<keyword evidence="7" id="KW-1185">Reference proteome</keyword>
<name>A0A4R3YU71_9GAMM</name>
<evidence type="ECO:0000256" key="2">
    <source>
        <dbReference type="ARBA" id="ARBA00009840"/>
    </source>
</evidence>
<dbReference type="OrthoDB" id="9765111at2"/>
<dbReference type="PANTHER" id="PTHR30563:SF0">
    <property type="entry name" value="DNA RECOMBINATION PROTEIN RMUC"/>
    <property type="match status" value="1"/>
</dbReference>
<accession>A0A4R3YU71</accession>
<comment type="similarity">
    <text evidence="2">Belongs to the RmuC family.</text>
</comment>
<evidence type="ECO:0000256" key="1">
    <source>
        <dbReference type="ARBA" id="ARBA00003416"/>
    </source>
</evidence>
<evidence type="ECO:0000256" key="5">
    <source>
        <dbReference type="SAM" id="MobiDB-lite"/>
    </source>
</evidence>
<keyword evidence="3" id="KW-0175">Coiled coil</keyword>
<dbReference type="Pfam" id="PF02646">
    <property type="entry name" value="RmuC"/>
    <property type="match status" value="1"/>
</dbReference>
<evidence type="ECO:0000313" key="7">
    <source>
        <dbReference type="Proteomes" id="UP000295645"/>
    </source>
</evidence>
<comment type="function">
    <text evidence="1">Involved in DNA recombination.</text>
</comment>
<feature type="region of interest" description="Disordered" evidence="5">
    <location>
        <begin position="469"/>
        <end position="492"/>
    </location>
</feature>
<gene>
    <name evidence="6" type="ORF">EC912_102419</name>
</gene>
<dbReference type="PANTHER" id="PTHR30563">
    <property type="entry name" value="DNA RECOMBINATION PROTEIN RMUC"/>
    <property type="match status" value="1"/>
</dbReference>
<proteinExistence type="inferred from homology"/>
<dbReference type="AlphaFoldDB" id="A0A4R3YU71"/>
<reference evidence="6 7" key="1">
    <citation type="submission" date="2019-03" db="EMBL/GenBank/DDBJ databases">
        <title>Above-ground endophytic microbial communities from plants in different locations in the United States.</title>
        <authorList>
            <person name="Frank C."/>
        </authorList>
    </citation>
    <scope>NUCLEOTIDE SEQUENCE [LARGE SCALE GENOMIC DNA]</scope>
    <source>
        <strain evidence="6 7">LP_13_YM</strain>
    </source>
</reference>
<sequence length="492" mass="53950">MPLTSILLAAILVIGLGCLGLLIALLSRGSADAGLGERLDAMRDDNRRLEAALRDEQRAGRGELGQTFGQFRGHMQEQLGAMSQQQQERIEGFGRRLDQLTERTDTGLQSLRQGLADDSRKTREESALTLKHFGESLDNRFAVLGAENEKRLGDMRTTLETRLAAIQQDNSAKLEQMRATVDEKLQTTLETRLGQSFQLVSERLEAVQRGLGEMQTLAAGVGDLKRVLTNVKTRGTFGEVQLGALLEQILVAEQYAANVATVPGSSERVEYAIRLPGAEEGEPVWLPIDAKYPIEDYQRLLDAQDAADAEGALIAGKALELRLREEAKRIRTKYVAPPHTTDFAILFLPTEGLYAEAIRRPGLSDLLQREYRVTIAGPTTLTALLNSLQMGFQTLAIQKRSSEVWKVLAAVKMEFGKFGTVLERTGKQLDSVRNSITSAGVRTRKIEKHLRGVESLATDETQAALELLPGLDDDTAVDSDTTTPDKSPSDAG</sequence>
<protein>
    <submittedName>
        <fullName evidence="6">DNA recombination protein RmuC</fullName>
    </submittedName>
</protein>
<dbReference type="RefSeq" id="WP_132142288.1">
    <property type="nucleotide sequence ID" value="NZ_SMCS01000002.1"/>
</dbReference>
<keyword evidence="4" id="KW-0233">DNA recombination</keyword>
<comment type="caution">
    <text evidence="6">The sequence shown here is derived from an EMBL/GenBank/DDBJ whole genome shotgun (WGS) entry which is preliminary data.</text>
</comment>
<dbReference type="GO" id="GO:0006310">
    <property type="term" value="P:DNA recombination"/>
    <property type="evidence" value="ECO:0007669"/>
    <property type="project" value="UniProtKB-KW"/>
</dbReference>
<dbReference type="Proteomes" id="UP000295645">
    <property type="component" value="Unassembled WGS sequence"/>
</dbReference>
<dbReference type="EMBL" id="SMCS01000002">
    <property type="protein sequence ID" value="TCV96070.1"/>
    <property type="molecule type" value="Genomic_DNA"/>
</dbReference>
<evidence type="ECO:0000256" key="4">
    <source>
        <dbReference type="ARBA" id="ARBA00023172"/>
    </source>
</evidence>
<evidence type="ECO:0000313" key="6">
    <source>
        <dbReference type="EMBL" id="TCV96070.1"/>
    </source>
</evidence>
<evidence type="ECO:0000256" key="3">
    <source>
        <dbReference type="ARBA" id="ARBA00023054"/>
    </source>
</evidence>
<organism evidence="6 7">
    <name type="scientific">Luteibacter rhizovicinus</name>
    <dbReference type="NCBI Taxonomy" id="242606"/>
    <lineage>
        <taxon>Bacteria</taxon>
        <taxon>Pseudomonadati</taxon>
        <taxon>Pseudomonadota</taxon>
        <taxon>Gammaproteobacteria</taxon>
        <taxon>Lysobacterales</taxon>
        <taxon>Rhodanobacteraceae</taxon>
        <taxon>Luteibacter</taxon>
    </lineage>
</organism>
<dbReference type="InterPro" id="IPR003798">
    <property type="entry name" value="DNA_recombination_RmuC"/>
</dbReference>